<keyword evidence="4 7" id="KW-0732">Signal</keyword>
<feature type="signal peptide" evidence="7">
    <location>
        <begin position="1"/>
        <end position="20"/>
    </location>
</feature>
<dbReference type="KEGG" id="saga:M5M_04035"/>
<keyword evidence="9" id="KW-1185">Reference proteome</keyword>
<evidence type="ECO:0000256" key="6">
    <source>
        <dbReference type="ARBA" id="ARBA00049753"/>
    </source>
</evidence>
<evidence type="ECO:0000256" key="7">
    <source>
        <dbReference type="SAM" id="SignalP"/>
    </source>
</evidence>
<sequence length="418" mass="46256">MKAVLIASFLCALAGSFSFVAPKQTQTDTRPVAEVVHWWTSGGESAAIRSLASAYNTRGGHWVDTAIAGGSAARTTVINRILGGSPPTAMQFVVGNELDDLIHARMVNHIDRVARQQRWDQVLYPLLVESVVRNGKFYAIPVNVHGANWLFYNKKLFDELGLKEPRSWDDFFHAARVLKANGHIPLAFGGEAWQERMTFLNILLSYGGRELYEDVLSYRRPSAVTSPELENVFRAFARLRDLVDEGHPGRNWNDATNMVITGRAGMQFMGDWAKGEFRAAGQQAGIDYGCVLNLGNQPLFMVGGDAFGFSRSDDPAVIQAQELLALTMMDPQTQRAFNRAKGSLPARMDIEPEGLDYCDKKGLDILRDPSKQVPDVVMLMTPDQKGLLTDIVTEFWHRPSMTPKEATEKLAAALAAVI</sequence>
<comment type="subcellular location">
    <subcellularLocation>
        <location evidence="1">Periplasm</location>
    </subcellularLocation>
</comment>
<dbReference type="eggNOG" id="COG1653">
    <property type="taxonomic scope" value="Bacteria"/>
</dbReference>
<comment type="function">
    <text evidence="5">Part of a binding-protein-dependent transport system for a sugar.</text>
</comment>
<evidence type="ECO:0000256" key="2">
    <source>
        <dbReference type="ARBA" id="ARBA00008520"/>
    </source>
</evidence>
<dbReference type="Pfam" id="PF01547">
    <property type="entry name" value="SBP_bac_1"/>
    <property type="match status" value="1"/>
</dbReference>
<accession>K4KGB3</accession>
<dbReference type="GO" id="GO:0042597">
    <property type="term" value="C:periplasmic space"/>
    <property type="evidence" value="ECO:0007669"/>
    <property type="project" value="UniProtKB-SubCell"/>
</dbReference>
<dbReference type="Proteomes" id="UP000000466">
    <property type="component" value="Chromosome"/>
</dbReference>
<dbReference type="RefSeq" id="WP_015046189.1">
    <property type="nucleotide sequence ID" value="NC_018868.3"/>
</dbReference>
<dbReference type="STRING" id="1117647.M5M_04035"/>
<evidence type="ECO:0000256" key="3">
    <source>
        <dbReference type="ARBA" id="ARBA00022448"/>
    </source>
</evidence>
<gene>
    <name evidence="8" type="ordered locus">M5M_04035</name>
</gene>
<keyword evidence="3" id="KW-0813">Transport</keyword>
<evidence type="ECO:0000313" key="8">
    <source>
        <dbReference type="EMBL" id="AFU98016.1"/>
    </source>
</evidence>
<organism evidence="8 9">
    <name type="scientific">Simiduia agarivorans (strain DSM 21679 / JCM 13881 / BCRC 17597 / SA1)</name>
    <dbReference type="NCBI Taxonomy" id="1117647"/>
    <lineage>
        <taxon>Bacteria</taxon>
        <taxon>Pseudomonadati</taxon>
        <taxon>Pseudomonadota</taxon>
        <taxon>Gammaproteobacteria</taxon>
        <taxon>Cellvibrionales</taxon>
        <taxon>Cellvibrionaceae</taxon>
        <taxon>Simiduia</taxon>
    </lineage>
</organism>
<evidence type="ECO:0000256" key="5">
    <source>
        <dbReference type="ARBA" id="ARBA00049629"/>
    </source>
</evidence>
<dbReference type="PANTHER" id="PTHR43649">
    <property type="entry name" value="ARABINOSE-BINDING PROTEIN-RELATED"/>
    <property type="match status" value="1"/>
</dbReference>
<dbReference type="HOGENOM" id="CLU_031285_15_0_6"/>
<dbReference type="AlphaFoldDB" id="K4KGB3"/>
<evidence type="ECO:0000256" key="4">
    <source>
        <dbReference type="ARBA" id="ARBA00022729"/>
    </source>
</evidence>
<protein>
    <recommendedName>
        <fullName evidence="6">Probable sugar-binding periplasmic protein</fullName>
    </recommendedName>
</protein>
<dbReference type="InterPro" id="IPR006059">
    <property type="entry name" value="SBP"/>
</dbReference>
<dbReference type="Gene3D" id="3.40.190.10">
    <property type="entry name" value="Periplasmic binding protein-like II"/>
    <property type="match status" value="2"/>
</dbReference>
<feature type="chain" id="PRO_5003879665" description="Probable sugar-binding periplasmic protein" evidence="7">
    <location>
        <begin position="21"/>
        <end position="418"/>
    </location>
</feature>
<dbReference type="SUPFAM" id="SSF53850">
    <property type="entry name" value="Periplasmic binding protein-like II"/>
    <property type="match status" value="1"/>
</dbReference>
<dbReference type="PANTHER" id="PTHR43649:SF28">
    <property type="entry name" value="BINDING PROTEIN COMPONENT OF ABC SUGAR TRANSPORTER-RELATED"/>
    <property type="match status" value="1"/>
</dbReference>
<name>K4KGB3_SIMAS</name>
<dbReference type="InterPro" id="IPR050490">
    <property type="entry name" value="Bact_solute-bd_prot1"/>
</dbReference>
<evidence type="ECO:0000256" key="1">
    <source>
        <dbReference type="ARBA" id="ARBA00004418"/>
    </source>
</evidence>
<proteinExistence type="inferred from homology"/>
<comment type="similarity">
    <text evidence="2">Belongs to the bacterial solute-binding protein 1 family.</text>
</comment>
<evidence type="ECO:0000313" key="9">
    <source>
        <dbReference type="Proteomes" id="UP000000466"/>
    </source>
</evidence>
<dbReference type="EMBL" id="CP003746">
    <property type="protein sequence ID" value="AFU98016.1"/>
    <property type="molecule type" value="Genomic_DNA"/>
</dbReference>
<reference evidence="8 9" key="1">
    <citation type="journal article" date="2013" name="Genome Announc.">
        <title>Complete genome sequence of Simiduia agarivorans SA1(T), a marine bacterium able to degrade a variety of polysaccharides.</title>
        <authorList>
            <person name="Lin S.Y."/>
            <person name="Shieh W.Y."/>
            <person name="Chen J.S."/>
            <person name="Tang S.L."/>
        </authorList>
    </citation>
    <scope>NUCLEOTIDE SEQUENCE [LARGE SCALE GENOMIC DNA]</scope>
    <source>
        <strain evidence="9">DSM 21679 / JCM 13881 / BCRC 17597 / SA1</strain>
    </source>
</reference>